<accession>A0A5B7DLW0</accession>
<evidence type="ECO:0000313" key="3">
    <source>
        <dbReference type="Proteomes" id="UP000324222"/>
    </source>
</evidence>
<organism evidence="2 3">
    <name type="scientific">Portunus trituberculatus</name>
    <name type="common">Swimming crab</name>
    <name type="synonym">Neptunus trituberculatus</name>
    <dbReference type="NCBI Taxonomy" id="210409"/>
    <lineage>
        <taxon>Eukaryota</taxon>
        <taxon>Metazoa</taxon>
        <taxon>Ecdysozoa</taxon>
        <taxon>Arthropoda</taxon>
        <taxon>Crustacea</taxon>
        <taxon>Multicrustacea</taxon>
        <taxon>Malacostraca</taxon>
        <taxon>Eumalacostraca</taxon>
        <taxon>Eucarida</taxon>
        <taxon>Decapoda</taxon>
        <taxon>Pleocyemata</taxon>
        <taxon>Brachyura</taxon>
        <taxon>Eubrachyura</taxon>
        <taxon>Portunoidea</taxon>
        <taxon>Portunidae</taxon>
        <taxon>Portuninae</taxon>
        <taxon>Portunus</taxon>
    </lineage>
</organism>
<reference evidence="2 3" key="1">
    <citation type="submission" date="2019-05" db="EMBL/GenBank/DDBJ databases">
        <title>Another draft genome of Portunus trituberculatus and its Hox gene families provides insights of decapod evolution.</title>
        <authorList>
            <person name="Jeong J.-H."/>
            <person name="Song I."/>
            <person name="Kim S."/>
            <person name="Choi T."/>
            <person name="Kim D."/>
            <person name="Ryu S."/>
            <person name="Kim W."/>
        </authorList>
    </citation>
    <scope>NUCLEOTIDE SEQUENCE [LARGE SCALE GENOMIC DNA]</scope>
    <source>
        <tissue evidence="2">Muscle</tissue>
    </source>
</reference>
<feature type="chain" id="PRO_5023118613" evidence="1">
    <location>
        <begin position="22"/>
        <end position="163"/>
    </location>
</feature>
<gene>
    <name evidence="2" type="ORF">E2C01_015031</name>
</gene>
<keyword evidence="3" id="KW-1185">Reference proteome</keyword>
<evidence type="ECO:0000313" key="2">
    <source>
        <dbReference type="EMBL" id="MPC22024.1"/>
    </source>
</evidence>
<dbReference type="AlphaFoldDB" id="A0A5B7DLW0"/>
<proteinExistence type="predicted"/>
<feature type="signal peptide" evidence="1">
    <location>
        <begin position="1"/>
        <end position="21"/>
    </location>
</feature>
<dbReference type="EMBL" id="VSRR010001045">
    <property type="protein sequence ID" value="MPC22024.1"/>
    <property type="molecule type" value="Genomic_DNA"/>
</dbReference>
<sequence>MDNGVACGMLVLGGPMIRVSAQCCVIWPACCAEDDMTCECEGDALNGSVVVVIVVWALSAESPNPEHEELDPSSECLYFKASKLLRISCVHKSPPPMRTYILTAMITIPIHYHCHHYHECITPTSSSQHPLPHPASAIVIDGHSQEDFQDLLSQDPQQHVVMS</sequence>
<keyword evidence="1" id="KW-0732">Signal</keyword>
<dbReference type="Proteomes" id="UP000324222">
    <property type="component" value="Unassembled WGS sequence"/>
</dbReference>
<protein>
    <submittedName>
        <fullName evidence="2">Uncharacterized protein</fullName>
    </submittedName>
</protein>
<name>A0A5B7DLW0_PORTR</name>
<comment type="caution">
    <text evidence="2">The sequence shown here is derived from an EMBL/GenBank/DDBJ whole genome shotgun (WGS) entry which is preliminary data.</text>
</comment>
<evidence type="ECO:0000256" key="1">
    <source>
        <dbReference type="SAM" id="SignalP"/>
    </source>
</evidence>